<evidence type="ECO:0000313" key="4">
    <source>
        <dbReference type="Proteomes" id="UP000752013"/>
    </source>
</evidence>
<evidence type="ECO:0000313" key="3">
    <source>
        <dbReference type="EMBL" id="NIZ47288.1"/>
    </source>
</evidence>
<keyword evidence="2" id="KW-0812">Transmembrane</keyword>
<keyword evidence="1" id="KW-0175">Coiled coil</keyword>
<evidence type="ECO:0000256" key="2">
    <source>
        <dbReference type="SAM" id="Phobius"/>
    </source>
</evidence>
<sequence>MASQEKKSDDGYWLGIVIILVAIIMGIIPVFANFMPKPVDVTKLTFEKPMMMPYIVDGVEVDKQAELKLNEDALRAFIARETDRHNHYLTVVSIMMALFGIFGSVVAIGMGISLSLKERGIDQQLKEYEAKIEQGTEDAQKRLNEINKEKDKVQEQFYYYVLENMKPILIYKIFIDKEWLREREELLSHFYFAEYVQSDIMNEVSEMINI</sequence>
<gene>
    <name evidence="3" type="ORF">HCT46_05080</name>
</gene>
<keyword evidence="2" id="KW-1133">Transmembrane helix</keyword>
<feature type="transmembrane region" description="Helical" evidence="2">
    <location>
        <begin position="88"/>
        <end position="116"/>
    </location>
</feature>
<organism evidence="3 4">
    <name type="scientific">Entomospira nematocerorum</name>
    <dbReference type="NCBI Taxonomy" id="2719987"/>
    <lineage>
        <taxon>Bacteria</taxon>
        <taxon>Pseudomonadati</taxon>
        <taxon>Spirochaetota</taxon>
        <taxon>Spirochaetia</taxon>
        <taxon>Spirochaetales</taxon>
        <taxon>Spirochaetaceae</taxon>
        <taxon>Entomospira</taxon>
    </lineage>
</organism>
<evidence type="ECO:0000256" key="1">
    <source>
        <dbReference type="SAM" id="Coils"/>
    </source>
</evidence>
<dbReference type="RefSeq" id="WP_167703697.1">
    <property type="nucleotide sequence ID" value="NZ_CP118168.1"/>
</dbReference>
<feature type="coiled-coil region" evidence="1">
    <location>
        <begin position="125"/>
        <end position="156"/>
    </location>
</feature>
<dbReference type="Proteomes" id="UP000752013">
    <property type="component" value="Unassembled WGS sequence"/>
</dbReference>
<dbReference type="EMBL" id="JAATLK010000001">
    <property type="protein sequence ID" value="NIZ47288.1"/>
    <property type="molecule type" value="Genomic_DNA"/>
</dbReference>
<keyword evidence="4" id="KW-1185">Reference proteome</keyword>
<accession>A0A968GD70</accession>
<dbReference type="AlphaFoldDB" id="A0A968GD70"/>
<keyword evidence="2" id="KW-0472">Membrane</keyword>
<protein>
    <submittedName>
        <fullName evidence="3">Uncharacterized protein</fullName>
    </submittedName>
</protein>
<name>A0A968GD70_9SPIO</name>
<reference evidence="3" key="1">
    <citation type="submission" date="2020-03" db="EMBL/GenBank/DDBJ databases">
        <title>Spirochaetal bacteria isolated from arthropods constitute a novel genus Entomospira genus novum within the order Spirochaetales.</title>
        <authorList>
            <person name="Grana-Miraglia L."/>
            <person name="Sikutova S."/>
            <person name="Fingerle V."/>
            <person name="Sing A."/>
            <person name="Castillo-Ramirez S."/>
            <person name="Margos G."/>
            <person name="Rudolf I."/>
        </authorList>
    </citation>
    <scope>NUCLEOTIDE SEQUENCE</scope>
    <source>
        <strain evidence="3">BR208</strain>
    </source>
</reference>
<feature type="transmembrane region" description="Helical" evidence="2">
    <location>
        <begin position="12"/>
        <end position="32"/>
    </location>
</feature>
<comment type="caution">
    <text evidence="3">The sequence shown here is derived from an EMBL/GenBank/DDBJ whole genome shotgun (WGS) entry which is preliminary data.</text>
</comment>
<proteinExistence type="predicted"/>